<protein>
    <submittedName>
        <fullName evidence="1">DUF1302 domain-containing protein</fullName>
    </submittedName>
</protein>
<name>A0A4Z1BRX9_9GAMM</name>
<dbReference type="OrthoDB" id="7052179at2"/>
<proteinExistence type="predicted"/>
<dbReference type="InterPro" id="IPR010727">
    <property type="entry name" value="DUF1302"/>
</dbReference>
<keyword evidence="2" id="KW-1185">Reference proteome</keyword>
<dbReference type="EMBL" id="SRPF01000002">
    <property type="protein sequence ID" value="TGN40455.1"/>
    <property type="molecule type" value="Genomic_DNA"/>
</dbReference>
<comment type="caution">
    <text evidence="1">The sequence shown here is derived from an EMBL/GenBank/DDBJ whole genome shotgun (WGS) entry which is preliminary data.</text>
</comment>
<sequence length="650" mass="70386">MKIPGILKNYPGLAGVATLPMLFCESAMGLDLSPANSALSINLNTTASYGQVWRIEGQDPNNDLMNQNDGNRNFDTGLVSEVFKITSEASLRYRNYGAFIRGTAFYDTQIMDRSTDYEDNNTPFQPSANYPNNDRFTEETRDEAGRDAELLDAYVYGNWFLGDRLLSARLGRQVFNWGEGLFYRSGLNSTNPVDVAKFRLPGSEVKEVLVPLGAISASIDVTESLSAEAFYQWEWEASSFDPVGTFFSTSDLFVPGSHTAYTNSPAFANPTFQATYSGLSAMSVAGLQGTDYLDSVGNFKVSSVGDDIEPPDDGQFGLAFRLLAEDLNYTEFGFYFVNYHDKEPVISSSFNETSLDLDALTSAVTGGSINSYQNLLAAAATGDPTAAAAAGLVQGSSVLEAGNLSVARREFLEDIQVYGASFNTTVGKASVFGEVTYRPEMPIGKAALNDLVADVLAQTPQLFAGQDVNVGGTETNKNSTLNNYEEVELYNLSLGTVYNFGPGLSFDNMVGVAEVASEMVRGSSLKYTAYDGSTRYYAGRANKEYAAGFGRDEQIDRNAFGATVFVSGQWNDVFAGVNLSPYAVYKDDFKGNSHSNGNFIEGRSAYTLGVKASYLASLEAEVLYTGFSGAGESNVSRDRDNIGLNIKYSF</sequence>
<gene>
    <name evidence="1" type="ORF">E5Q11_09310</name>
</gene>
<accession>A0A4Z1BRX9</accession>
<evidence type="ECO:0000313" key="1">
    <source>
        <dbReference type="EMBL" id="TGN40455.1"/>
    </source>
</evidence>
<organism evidence="1 2">
    <name type="scientific">Marinobacter confluentis</name>
    <dbReference type="NCBI Taxonomy" id="1697557"/>
    <lineage>
        <taxon>Bacteria</taxon>
        <taxon>Pseudomonadati</taxon>
        <taxon>Pseudomonadota</taxon>
        <taxon>Gammaproteobacteria</taxon>
        <taxon>Pseudomonadales</taxon>
        <taxon>Marinobacteraceae</taxon>
        <taxon>Marinobacter</taxon>
    </lineage>
</organism>
<dbReference type="Proteomes" id="UP000298325">
    <property type="component" value="Unassembled WGS sequence"/>
</dbReference>
<dbReference type="Pfam" id="PF06980">
    <property type="entry name" value="DUF1302"/>
    <property type="match status" value="1"/>
</dbReference>
<evidence type="ECO:0000313" key="2">
    <source>
        <dbReference type="Proteomes" id="UP000298325"/>
    </source>
</evidence>
<reference evidence="1 2" key="1">
    <citation type="submission" date="2019-04" db="EMBL/GenBank/DDBJ databases">
        <authorList>
            <person name="Park S."/>
            <person name="Yoon J.-H."/>
        </authorList>
    </citation>
    <scope>NUCLEOTIDE SEQUENCE [LARGE SCALE GENOMIC DNA]</scope>
    <source>
        <strain evidence="1 2">HJM-18</strain>
    </source>
</reference>
<dbReference type="AlphaFoldDB" id="A0A4Z1BRX9"/>